<feature type="transmembrane region" description="Helical" evidence="1">
    <location>
        <begin position="127"/>
        <end position="151"/>
    </location>
</feature>
<name>A0ABU7LRJ5_9PROT</name>
<feature type="transmembrane region" description="Helical" evidence="1">
    <location>
        <begin position="55"/>
        <end position="76"/>
    </location>
</feature>
<dbReference type="Proteomes" id="UP001354971">
    <property type="component" value="Unassembled WGS sequence"/>
</dbReference>
<evidence type="ECO:0000256" key="1">
    <source>
        <dbReference type="SAM" id="Phobius"/>
    </source>
</evidence>
<keyword evidence="1" id="KW-0812">Transmembrane</keyword>
<gene>
    <name evidence="2" type="ORF">V0U79_09160</name>
</gene>
<accession>A0ABU7LRJ5</accession>
<evidence type="ECO:0000313" key="3">
    <source>
        <dbReference type="Proteomes" id="UP001354971"/>
    </source>
</evidence>
<evidence type="ECO:0008006" key="4">
    <source>
        <dbReference type="Google" id="ProtNLM"/>
    </source>
</evidence>
<keyword evidence="1" id="KW-0472">Membrane</keyword>
<sequence length="165" mass="18613">MTEAAEVPQKPLIRKGSITRLVVSFLLLSPVLATSVFRLLDIYGWWSLSPDQSNWAVLCAVLFPPVWCLLIIVYFAQPEGFSSLQQKVLVAGAFLFLWFLMIIWLPGMLLMTQAAYDFMRTYGQEAWVPGAGIGLYIIGWVLAVMAGYYVLRSLPPPLGHRVRLY</sequence>
<evidence type="ECO:0000313" key="2">
    <source>
        <dbReference type="EMBL" id="MEE2526534.1"/>
    </source>
</evidence>
<comment type="caution">
    <text evidence="2">The sequence shown here is derived from an EMBL/GenBank/DDBJ whole genome shotgun (WGS) entry which is preliminary data.</text>
</comment>
<feature type="transmembrane region" description="Helical" evidence="1">
    <location>
        <begin position="88"/>
        <end position="107"/>
    </location>
</feature>
<protein>
    <recommendedName>
        <fullName evidence="4">Transmembrane protein</fullName>
    </recommendedName>
</protein>
<dbReference type="EMBL" id="JAZDRP010000005">
    <property type="protein sequence ID" value="MEE2526534.1"/>
    <property type="molecule type" value="Genomic_DNA"/>
</dbReference>
<dbReference type="RefSeq" id="WP_330199197.1">
    <property type="nucleotide sequence ID" value="NZ_JAZDRP010000005.1"/>
</dbReference>
<keyword evidence="3" id="KW-1185">Reference proteome</keyword>
<proteinExistence type="predicted"/>
<feature type="transmembrane region" description="Helical" evidence="1">
    <location>
        <begin position="21"/>
        <end position="40"/>
    </location>
</feature>
<organism evidence="2 3">
    <name type="scientific">Hyphobacterium lacteum</name>
    <dbReference type="NCBI Taxonomy" id="3116575"/>
    <lineage>
        <taxon>Bacteria</taxon>
        <taxon>Pseudomonadati</taxon>
        <taxon>Pseudomonadota</taxon>
        <taxon>Alphaproteobacteria</taxon>
        <taxon>Maricaulales</taxon>
        <taxon>Maricaulaceae</taxon>
        <taxon>Hyphobacterium</taxon>
    </lineage>
</organism>
<keyword evidence="1" id="KW-1133">Transmembrane helix</keyword>
<reference evidence="2 3" key="1">
    <citation type="submission" date="2024-01" db="EMBL/GenBank/DDBJ databases">
        <title>Hyphobacterium bacterium isolated from marine sediment.</title>
        <authorList>
            <person name="Zhao S."/>
        </authorList>
    </citation>
    <scope>NUCLEOTIDE SEQUENCE [LARGE SCALE GENOMIC DNA]</scope>
    <source>
        <strain evidence="3">HN65</strain>
    </source>
</reference>